<gene>
    <name evidence="1" type="ORF">LNINA_LOCUS13610</name>
</gene>
<protein>
    <submittedName>
        <fullName evidence="1">Uncharacterized protein</fullName>
    </submittedName>
</protein>
<dbReference type="EMBL" id="CAVLEF010000279">
    <property type="protein sequence ID" value="CAK1554733.1"/>
    <property type="molecule type" value="Genomic_DNA"/>
</dbReference>
<dbReference type="Proteomes" id="UP001497472">
    <property type="component" value="Unassembled WGS sequence"/>
</dbReference>
<evidence type="ECO:0000313" key="1">
    <source>
        <dbReference type="EMBL" id="CAK1554733.1"/>
    </source>
</evidence>
<dbReference type="AlphaFoldDB" id="A0AAV1K0U3"/>
<proteinExistence type="predicted"/>
<sequence>MVGRRVMWAMRGGEREVVLGGGGGGARRAAIASSSGCLSGTGGFGGCWPRARTGGDASVSLPLGYEWSLRNGPSPLPLRSTGFAKVWSSSSSASRAFSGRTSAVPLDVHTRPAPAAYLPVHAILVCSISKQMNAHRNLASLLVKRPPKTKLSAKPTA</sequence>
<keyword evidence="2" id="KW-1185">Reference proteome</keyword>
<evidence type="ECO:0000313" key="2">
    <source>
        <dbReference type="Proteomes" id="UP001497472"/>
    </source>
</evidence>
<name>A0AAV1K0U3_9NEOP</name>
<reference evidence="1 2" key="1">
    <citation type="submission" date="2023-11" db="EMBL/GenBank/DDBJ databases">
        <authorList>
            <person name="Okamura Y."/>
        </authorList>
    </citation>
    <scope>NUCLEOTIDE SEQUENCE [LARGE SCALE GENOMIC DNA]</scope>
</reference>
<accession>A0AAV1K0U3</accession>
<organism evidence="1 2">
    <name type="scientific">Leptosia nina</name>
    <dbReference type="NCBI Taxonomy" id="320188"/>
    <lineage>
        <taxon>Eukaryota</taxon>
        <taxon>Metazoa</taxon>
        <taxon>Ecdysozoa</taxon>
        <taxon>Arthropoda</taxon>
        <taxon>Hexapoda</taxon>
        <taxon>Insecta</taxon>
        <taxon>Pterygota</taxon>
        <taxon>Neoptera</taxon>
        <taxon>Endopterygota</taxon>
        <taxon>Lepidoptera</taxon>
        <taxon>Glossata</taxon>
        <taxon>Ditrysia</taxon>
        <taxon>Papilionoidea</taxon>
        <taxon>Pieridae</taxon>
        <taxon>Pierinae</taxon>
        <taxon>Leptosia</taxon>
    </lineage>
</organism>
<comment type="caution">
    <text evidence="1">The sequence shown here is derived from an EMBL/GenBank/DDBJ whole genome shotgun (WGS) entry which is preliminary data.</text>
</comment>